<dbReference type="ESTHER" id="debha-q6bvc4">
    <property type="family name" value="ABHD11-Acetyl_transferase"/>
</dbReference>
<dbReference type="GO" id="GO:0005739">
    <property type="term" value="C:mitochondrion"/>
    <property type="evidence" value="ECO:0007669"/>
    <property type="project" value="EnsemblFungi"/>
</dbReference>
<dbReference type="OrthoDB" id="8119704at2759"/>
<comment type="similarity">
    <text evidence="1">Belongs to the AB hydrolase superfamily.</text>
</comment>
<evidence type="ECO:0000259" key="3">
    <source>
        <dbReference type="Pfam" id="PF00561"/>
    </source>
</evidence>
<keyword evidence="2" id="KW-0378">Hydrolase</keyword>
<dbReference type="AlphaFoldDB" id="Q6BVC4"/>
<dbReference type="FunCoup" id="Q6BVC4">
    <property type="interactions" value="493"/>
</dbReference>
<dbReference type="GeneID" id="2900499"/>
<dbReference type="SUPFAM" id="SSF53474">
    <property type="entry name" value="alpha/beta-Hydrolases"/>
    <property type="match status" value="1"/>
</dbReference>
<proteinExistence type="inferred from homology"/>
<dbReference type="OMA" id="FLGMSDN"/>
<gene>
    <name evidence="4" type="ordered locus">DEHA2C03762g</name>
</gene>
<dbReference type="HOGENOM" id="CLU_020336_53_0_1"/>
<dbReference type="GO" id="GO:0006629">
    <property type="term" value="P:lipid metabolic process"/>
    <property type="evidence" value="ECO:0007669"/>
    <property type="project" value="EnsemblFungi"/>
</dbReference>
<evidence type="ECO:0000313" key="4">
    <source>
        <dbReference type="EMBL" id="CAG85890.2"/>
    </source>
</evidence>
<dbReference type="eggNOG" id="KOG2382">
    <property type="taxonomic scope" value="Eukaryota"/>
</dbReference>
<evidence type="ECO:0000256" key="1">
    <source>
        <dbReference type="ARBA" id="ARBA00008645"/>
    </source>
</evidence>
<name>Q6BVC4_DEBHA</name>
<protein>
    <submittedName>
        <fullName evidence="4">DEHA2C03762p</fullName>
    </submittedName>
</protein>
<dbReference type="InParanoid" id="Q6BVC4"/>
<keyword evidence="5" id="KW-1185">Reference proteome</keyword>
<feature type="domain" description="AB hydrolase-1" evidence="3">
    <location>
        <begin position="85"/>
        <end position="328"/>
    </location>
</feature>
<dbReference type="STRING" id="284592.Q6BVC4"/>
<dbReference type="InterPro" id="IPR000073">
    <property type="entry name" value="AB_hydrolase_1"/>
</dbReference>
<sequence length="347" mass="38915">MLLRPTSLFASLKSFPRVSKPSSSLGFKNYSTKSNIHYDGTQSSYASNSASYLGDALATDGSIETVDLAYDKHSPQEEPSVTRSPLIILHGLFGSKINNRTVAKKLATRLERDVYCLDLRNFGQSPHINRLDYPSLSADVENFIEQAKFPENAKPIIIGHSMGAKTVMALALRRPDLPKMVVSVDNAPVDLTMTSVSSFTKYIRQLRIALEQYKYTNIKDVDAQLAKVEPSKEIRQFLITNLHRGKANDVITSRVPLETINKAITEGYISGWPYDSNISRWSKGPLLVVRGTQSSYVPDEIIPDIGKYFPNFDVRDVDSGHWVISEKPTEFMEILVDFIEKNEDGEF</sequence>
<dbReference type="EMBL" id="CR382135">
    <property type="protein sequence ID" value="CAG85890.2"/>
    <property type="molecule type" value="Genomic_DNA"/>
</dbReference>
<evidence type="ECO:0000256" key="2">
    <source>
        <dbReference type="ARBA" id="ARBA00022801"/>
    </source>
</evidence>
<dbReference type="InterPro" id="IPR029058">
    <property type="entry name" value="AB_hydrolase_fold"/>
</dbReference>
<dbReference type="Proteomes" id="UP000000599">
    <property type="component" value="Chromosome C"/>
</dbReference>
<dbReference type="KEGG" id="dha:DEHA2C03762g"/>
<dbReference type="GO" id="GO:0004806">
    <property type="term" value="F:triacylglycerol lipase activity"/>
    <property type="evidence" value="ECO:0007669"/>
    <property type="project" value="EnsemblFungi"/>
</dbReference>
<organism evidence="4 5">
    <name type="scientific">Debaryomyces hansenii (strain ATCC 36239 / CBS 767 / BCRC 21394 / JCM 1990 / NBRC 0083 / IGC 2968)</name>
    <name type="common">Yeast</name>
    <name type="synonym">Torulaspora hansenii</name>
    <dbReference type="NCBI Taxonomy" id="284592"/>
    <lineage>
        <taxon>Eukaryota</taxon>
        <taxon>Fungi</taxon>
        <taxon>Dikarya</taxon>
        <taxon>Ascomycota</taxon>
        <taxon>Saccharomycotina</taxon>
        <taxon>Pichiomycetes</taxon>
        <taxon>Debaryomycetaceae</taxon>
        <taxon>Debaryomyces</taxon>
    </lineage>
</organism>
<dbReference type="PANTHER" id="PTHR46118:SF4">
    <property type="entry name" value="PROTEIN ABHD11"/>
    <property type="match status" value="1"/>
</dbReference>
<accession>Q6BVC4</accession>
<dbReference type="VEuPathDB" id="FungiDB:DEHA2C03762g"/>
<reference evidence="4 5" key="1">
    <citation type="journal article" date="2004" name="Nature">
        <title>Genome evolution in yeasts.</title>
        <authorList>
            <consortium name="Genolevures"/>
            <person name="Dujon B."/>
            <person name="Sherman D."/>
            <person name="Fischer G."/>
            <person name="Durrens P."/>
            <person name="Casaregola S."/>
            <person name="Lafontaine I."/>
            <person name="de Montigny J."/>
            <person name="Marck C."/>
            <person name="Neuveglise C."/>
            <person name="Talla E."/>
            <person name="Goffard N."/>
            <person name="Frangeul L."/>
            <person name="Aigle M."/>
            <person name="Anthouard V."/>
            <person name="Babour A."/>
            <person name="Barbe V."/>
            <person name="Barnay S."/>
            <person name="Blanchin S."/>
            <person name="Beckerich J.M."/>
            <person name="Beyne E."/>
            <person name="Bleykasten C."/>
            <person name="Boisrame A."/>
            <person name="Boyer J."/>
            <person name="Cattolico L."/>
            <person name="Confanioleri F."/>
            <person name="de Daruvar A."/>
            <person name="Despons L."/>
            <person name="Fabre E."/>
            <person name="Fairhead C."/>
            <person name="Ferry-Dumazet H."/>
            <person name="Groppi A."/>
            <person name="Hantraye F."/>
            <person name="Hennequin C."/>
            <person name="Jauniaux N."/>
            <person name="Joyet P."/>
            <person name="Kachouri R."/>
            <person name="Kerrest A."/>
            <person name="Koszul R."/>
            <person name="Lemaire M."/>
            <person name="Lesur I."/>
            <person name="Ma L."/>
            <person name="Muller H."/>
            <person name="Nicaud J.M."/>
            <person name="Nikolski M."/>
            <person name="Oztas S."/>
            <person name="Ozier-Kalogeropoulos O."/>
            <person name="Pellenz S."/>
            <person name="Potier S."/>
            <person name="Richard G.F."/>
            <person name="Straub M.L."/>
            <person name="Suleau A."/>
            <person name="Swennene D."/>
            <person name="Tekaia F."/>
            <person name="Wesolowski-Louvel M."/>
            <person name="Westhof E."/>
            <person name="Wirth B."/>
            <person name="Zeniou-Meyer M."/>
            <person name="Zivanovic I."/>
            <person name="Bolotin-Fukuhara M."/>
            <person name="Thierry A."/>
            <person name="Bouchier C."/>
            <person name="Caudron B."/>
            <person name="Scarpelli C."/>
            <person name="Gaillardin C."/>
            <person name="Weissenbach J."/>
            <person name="Wincker P."/>
            <person name="Souciet J.L."/>
        </authorList>
    </citation>
    <scope>NUCLEOTIDE SEQUENCE [LARGE SCALE GENOMIC DNA]</scope>
    <source>
        <strain evidence="5">ATCC 36239 / CBS 767 / BCRC 21394 / JCM 1990 / NBRC 0083 / IGC 2968</strain>
    </source>
</reference>
<evidence type="ECO:0000313" key="5">
    <source>
        <dbReference type="Proteomes" id="UP000000599"/>
    </source>
</evidence>
<dbReference type="RefSeq" id="XP_457845.2">
    <property type="nucleotide sequence ID" value="XM_457845.1"/>
</dbReference>
<dbReference type="Pfam" id="PF00561">
    <property type="entry name" value="Abhydrolase_1"/>
    <property type="match status" value="1"/>
</dbReference>
<dbReference type="Gene3D" id="3.40.50.1820">
    <property type="entry name" value="alpha/beta hydrolase"/>
    <property type="match status" value="1"/>
</dbReference>
<dbReference type="PANTHER" id="PTHR46118">
    <property type="entry name" value="PROTEIN ABHD11"/>
    <property type="match status" value="1"/>
</dbReference>